<dbReference type="KEGG" id="fax:FUAX_33080"/>
<feature type="domain" description="Terminase ATPase subunit N-terminal" evidence="1">
    <location>
        <begin position="6"/>
        <end position="55"/>
    </location>
</feature>
<dbReference type="InterPro" id="IPR010332">
    <property type="entry name" value="ATPase_terminase-su_N"/>
</dbReference>
<reference evidence="2 3" key="1">
    <citation type="submission" date="2021-12" db="EMBL/GenBank/DDBJ databases">
        <title>Genome sequencing of bacteria with rrn-lacking chromosome and rrn-plasmid.</title>
        <authorList>
            <person name="Anda M."/>
            <person name="Iwasaki W."/>
        </authorList>
    </citation>
    <scope>NUCLEOTIDE SEQUENCE [LARGE SCALE GENOMIC DNA]</scope>
    <source>
        <strain evidence="2 3">DSM 100852</strain>
    </source>
</reference>
<gene>
    <name evidence="2" type="ORF">FUAX_33080</name>
</gene>
<evidence type="ECO:0000259" key="1">
    <source>
        <dbReference type="Pfam" id="PF06056"/>
    </source>
</evidence>
<proteinExistence type="predicted"/>
<keyword evidence="3" id="KW-1185">Reference proteome</keyword>
<dbReference type="Proteomes" id="UP001348817">
    <property type="component" value="Chromosome"/>
</dbReference>
<dbReference type="RefSeq" id="WP_338392404.1">
    <property type="nucleotide sequence ID" value="NZ_AP025314.1"/>
</dbReference>
<accession>A0AAU9CP12</accession>
<sequence>MGKYDEIREVAQGLYIKGKLSKKKIAEFVGVTDKTLRTWVEKHAWDQLKEAQSVTRQQLLADAYAQLKAVNKAVQDRGGVPDKALTDAKSVLRKEIEQLSDSPLHLYVEIYTEVSEWLVEQRPDKAGEVSKLFLEFLDQKNESA</sequence>
<protein>
    <recommendedName>
        <fullName evidence="1">Terminase ATPase subunit N-terminal domain-containing protein</fullName>
    </recommendedName>
</protein>
<dbReference type="AlphaFoldDB" id="A0AAU9CP12"/>
<organism evidence="2 3">
    <name type="scientific">Fulvitalea axinellae</name>
    <dbReference type="NCBI Taxonomy" id="1182444"/>
    <lineage>
        <taxon>Bacteria</taxon>
        <taxon>Pseudomonadati</taxon>
        <taxon>Bacteroidota</taxon>
        <taxon>Cytophagia</taxon>
        <taxon>Cytophagales</taxon>
        <taxon>Persicobacteraceae</taxon>
        <taxon>Fulvitalea</taxon>
    </lineage>
</organism>
<evidence type="ECO:0000313" key="2">
    <source>
        <dbReference type="EMBL" id="BDD10876.1"/>
    </source>
</evidence>
<evidence type="ECO:0000313" key="3">
    <source>
        <dbReference type="Proteomes" id="UP001348817"/>
    </source>
</evidence>
<dbReference type="EMBL" id="AP025314">
    <property type="protein sequence ID" value="BDD10876.1"/>
    <property type="molecule type" value="Genomic_DNA"/>
</dbReference>
<name>A0AAU9CP12_9BACT</name>
<dbReference type="Pfam" id="PF06056">
    <property type="entry name" value="Terminase_5"/>
    <property type="match status" value="1"/>
</dbReference>